<dbReference type="CDD" id="cd11304">
    <property type="entry name" value="Cadherin_repeat"/>
    <property type="match status" value="1"/>
</dbReference>
<dbReference type="InterPro" id="IPR015919">
    <property type="entry name" value="Cadherin-like_sf"/>
</dbReference>
<dbReference type="GO" id="GO:0007156">
    <property type="term" value="P:homophilic cell adhesion via plasma membrane adhesion molecules"/>
    <property type="evidence" value="ECO:0007669"/>
    <property type="project" value="InterPro"/>
</dbReference>
<accession>A0AAV2JQP5</accession>
<evidence type="ECO:0000313" key="8">
    <source>
        <dbReference type="Proteomes" id="UP001497482"/>
    </source>
</evidence>
<dbReference type="Proteomes" id="UP001497482">
    <property type="component" value="Chromosome 13"/>
</dbReference>
<dbReference type="GO" id="GO:0005509">
    <property type="term" value="F:calcium ion binding"/>
    <property type="evidence" value="ECO:0007669"/>
    <property type="project" value="UniProtKB-UniRule"/>
</dbReference>
<sequence length="128" mass="14407">MKTVEQCTHINILSSLYAVAVVVHGQEVTRLEAVDPEDDPLIYGITGEEAMKFFRVEQDGRVWLGLPLDREIKSEMQVEFTVRDSFELVTGTVNIQIGDVNDNAPTFHGQPYTVQIPELSLLCALRFI</sequence>
<dbReference type="GO" id="GO:0016477">
    <property type="term" value="P:cell migration"/>
    <property type="evidence" value="ECO:0007669"/>
    <property type="project" value="TreeGrafter"/>
</dbReference>
<dbReference type="SUPFAM" id="SSF49313">
    <property type="entry name" value="Cadherin-like"/>
    <property type="match status" value="1"/>
</dbReference>
<dbReference type="InterPro" id="IPR002126">
    <property type="entry name" value="Cadherin-like_dom"/>
</dbReference>
<dbReference type="InterPro" id="IPR039808">
    <property type="entry name" value="Cadherin"/>
</dbReference>
<proteinExistence type="predicted"/>
<evidence type="ECO:0000256" key="3">
    <source>
        <dbReference type="ARBA" id="ARBA00022837"/>
    </source>
</evidence>
<dbReference type="InterPro" id="IPR020894">
    <property type="entry name" value="Cadherin_CS"/>
</dbReference>
<dbReference type="GO" id="GO:0008013">
    <property type="term" value="F:beta-catenin binding"/>
    <property type="evidence" value="ECO:0007669"/>
    <property type="project" value="TreeGrafter"/>
</dbReference>
<dbReference type="SMART" id="SM00112">
    <property type="entry name" value="CA"/>
    <property type="match status" value="1"/>
</dbReference>
<evidence type="ECO:0000313" key="7">
    <source>
        <dbReference type="EMBL" id="CAL1578347.1"/>
    </source>
</evidence>
<dbReference type="GO" id="GO:0009653">
    <property type="term" value="P:anatomical structure morphogenesis"/>
    <property type="evidence" value="ECO:0007669"/>
    <property type="project" value="UniProtKB-ARBA"/>
</dbReference>
<dbReference type="PRINTS" id="PR00205">
    <property type="entry name" value="CADHERIN"/>
</dbReference>
<keyword evidence="3 5" id="KW-0106">Calcium</keyword>
<keyword evidence="8" id="KW-1185">Reference proteome</keyword>
<comment type="subcellular location">
    <subcellularLocation>
        <location evidence="1">Membrane</location>
    </subcellularLocation>
</comment>
<gene>
    <name evidence="7" type="ORF">KC01_LOCUS9502</name>
</gene>
<evidence type="ECO:0000256" key="5">
    <source>
        <dbReference type="PROSITE-ProRule" id="PRU00043"/>
    </source>
</evidence>
<evidence type="ECO:0000256" key="1">
    <source>
        <dbReference type="ARBA" id="ARBA00004370"/>
    </source>
</evidence>
<dbReference type="AlphaFoldDB" id="A0AAV2JQP5"/>
<evidence type="ECO:0000256" key="2">
    <source>
        <dbReference type="ARBA" id="ARBA00022737"/>
    </source>
</evidence>
<evidence type="ECO:0000259" key="6">
    <source>
        <dbReference type="PROSITE" id="PS50268"/>
    </source>
</evidence>
<dbReference type="PANTHER" id="PTHR24027">
    <property type="entry name" value="CADHERIN-23"/>
    <property type="match status" value="1"/>
</dbReference>
<dbReference type="PROSITE" id="PS50268">
    <property type="entry name" value="CADHERIN_2"/>
    <property type="match status" value="1"/>
</dbReference>
<dbReference type="Gene3D" id="2.60.40.60">
    <property type="entry name" value="Cadherins"/>
    <property type="match status" value="1"/>
</dbReference>
<keyword evidence="2" id="KW-0677">Repeat</keyword>
<name>A0AAV2JQP5_KNICA</name>
<dbReference type="GO" id="GO:0016342">
    <property type="term" value="C:catenin complex"/>
    <property type="evidence" value="ECO:0007669"/>
    <property type="project" value="TreeGrafter"/>
</dbReference>
<reference evidence="7 8" key="1">
    <citation type="submission" date="2024-04" db="EMBL/GenBank/DDBJ databases">
        <authorList>
            <person name="Waldvogel A.-M."/>
            <person name="Schoenle A."/>
        </authorList>
    </citation>
    <scope>NUCLEOTIDE SEQUENCE [LARGE SCALE GENOMIC DNA]</scope>
</reference>
<dbReference type="PANTHER" id="PTHR24027:SF438">
    <property type="entry name" value="CADHERIN 23"/>
    <property type="match status" value="1"/>
</dbReference>
<dbReference type="PROSITE" id="PS00232">
    <property type="entry name" value="CADHERIN_1"/>
    <property type="match status" value="1"/>
</dbReference>
<evidence type="ECO:0000256" key="4">
    <source>
        <dbReference type="ARBA" id="ARBA00023136"/>
    </source>
</evidence>
<organism evidence="7 8">
    <name type="scientific">Knipowitschia caucasica</name>
    <name type="common">Caucasian dwarf goby</name>
    <name type="synonym">Pomatoschistus caucasicus</name>
    <dbReference type="NCBI Taxonomy" id="637954"/>
    <lineage>
        <taxon>Eukaryota</taxon>
        <taxon>Metazoa</taxon>
        <taxon>Chordata</taxon>
        <taxon>Craniata</taxon>
        <taxon>Vertebrata</taxon>
        <taxon>Euteleostomi</taxon>
        <taxon>Actinopterygii</taxon>
        <taxon>Neopterygii</taxon>
        <taxon>Teleostei</taxon>
        <taxon>Neoteleostei</taxon>
        <taxon>Acanthomorphata</taxon>
        <taxon>Gobiaria</taxon>
        <taxon>Gobiiformes</taxon>
        <taxon>Gobioidei</taxon>
        <taxon>Gobiidae</taxon>
        <taxon>Gobiinae</taxon>
        <taxon>Knipowitschia</taxon>
    </lineage>
</organism>
<protein>
    <recommendedName>
        <fullName evidence="6">Cadherin domain-containing protein</fullName>
    </recommendedName>
</protein>
<keyword evidence="4" id="KW-0472">Membrane</keyword>
<dbReference type="GO" id="GO:0045296">
    <property type="term" value="F:cadherin binding"/>
    <property type="evidence" value="ECO:0007669"/>
    <property type="project" value="TreeGrafter"/>
</dbReference>
<dbReference type="EMBL" id="OZ035835">
    <property type="protein sequence ID" value="CAL1578347.1"/>
    <property type="molecule type" value="Genomic_DNA"/>
</dbReference>
<feature type="domain" description="Cadherin" evidence="6">
    <location>
        <begin position="25"/>
        <end position="107"/>
    </location>
</feature>